<accession>A0A8K0I2A3</accession>
<name>A0A8K0I2A3_COCNU</name>
<organism evidence="1 2">
    <name type="scientific">Cocos nucifera</name>
    <name type="common">Coconut palm</name>
    <dbReference type="NCBI Taxonomy" id="13894"/>
    <lineage>
        <taxon>Eukaryota</taxon>
        <taxon>Viridiplantae</taxon>
        <taxon>Streptophyta</taxon>
        <taxon>Embryophyta</taxon>
        <taxon>Tracheophyta</taxon>
        <taxon>Spermatophyta</taxon>
        <taxon>Magnoliopsida</taxon>
        <taxon>Liliopsida</taxon>
        <taxon>Arecaceae</taxon>
        <taxon>Arecoideae</taxon>
        <taxon>Cocoseae</taxon>
        <taxon>Attaleinae</taxon>
        <taxon>Cocos</taxon>
    </lineage>
</organism>
<dbReference type="EMBL" id="CM017874">
    <property type="protein sequence ID" value="KAG1334443.1"/>
    <property type="molecule type" value="Genomic_DNA"/>
</dbReference>
<protein>
    <submittedName>
        <fullName evidence="1">Putative BOI-related E3 ubiquitin-protein ligase 1</fullName>
    </submittedName>
</protein>
<reference evidence="1" key="2">
    <citation type="submission" date="2019-07" db="EMBL/GenBank/DDBJ databases">
        <authorList>
            <person name="Yang Y."/>
            <person name="Bocs S."/>
            <person name="Baudouin L."/>
        </authorList>
    </citation>
    <scope>NUCLEOTIDE SEQUENCE</scope>
    <source>
        <tissue evidence="1">Spear leaf of Hainan Tall coconut</tissue>
    </source>
</reference>
<dbReference type="AlphaFoldDB" id="A0A8K0I2A3"/>
<evidence type="ECO:0000313" key="1">
    <source>
        <dbReference type="EMBL" id="KAG1334443.1"/>
    </source>
</evidence>
<comment type="caution">
    <text evidence="1">The sequence shown here is derived from an EMBL/GenBank/DDBJ whole genome shotgun (WGS) entry which is preliminary data.</text>
</comment>
<proteinExistence type="predicted"/>
<sequence length="92" mass="10086">MRGTATTATDERQMECRNSSAQDAKSAHFDQYWAPPSACWSCREAPASVVVLSYCHLCLCPDCDSTIVDGGGIQSYPIYQCTTTESLHIIFS</sequence>
<gene>
    <name evidence="1" type="ORF">COCNU_03G005620</name>
</gene>
<keyword evidence="2" id="KW-1185">Reference proteome</keyword>
<dbReference type="OrthoDB" id="1711136at2759"/>
<evidence type="ECO:0000313" key="2">
    <source>
        <dbReference type="Proteomes" id="UP000797356"/>
    </source>
</evidence>
<reference evidence="1" key="1">
    <citation type="journal article" date="2017" name="Gigascience">
        <title>The genome draft of coconut (Cocos nucifera).</title>
        <authorList>
            <person name="Xiao Y."/>
            <person name="Xu P."/>
            <person name="Fan H."/>
            <person name="Baudouin L."/>
            <person name="Xia W."/>
            <person name="Bocs S."/>
            <person name="Xu J."/>
            <person name="Li Q."/>
            <person name="Guo A."/>
            <person name="Zhou L."/>
            <person name="Li J."/>
            <person name="Wu Y."/>
            <person name="Ma Z."/>
            <person name="Armero A."/>
            <person name="Issali A.E."/>
            <person name="Liu N."/>
            <person name="Peng M."/>
            <person name="Yang Y."/>
        </authorList>
    </citation>
    <scope>NUCLEOTIDE SEQUENCE</scope>
    <source>
        <tissue evidence="1">Spear leaf of Hainan Tall coconut</tissue>
    </source>
</reference>
<dbReference type="Proteomes" id="UP000797356">
    <property type="component" value="Chromosome 3"/>
</dbReference>